<keyword evidence="1" id="KW-0732">Signal</keyword>
<dbReference type="AlphaFoldDB" id="A0A517S8M8"/>
<sequence precursor="true">MAFLKMSSALRGSLAGLVAVAASSATFGAEAEGVVRIRSNDQQATGTVIRGQSPDSCLPFVPAISSANTRGAAPSGTMLITPRETLAPEPRVTGTSGERVGIARISSETTMPSAEEPTGDYAGLFSSESAAPFDKPMQFAELSPAEPQAMTASNGAVEQAGHRREARRCKHGRAAGQCPQGCPAEACQTVPSNCPPVYYGECPPGHECGSRVVFGHTPLSDKLRCHCINHRMKNRQTSDALARMFHEDCEEKFSWFRCKFGYFFPNGSGGKGTAVAGHYSMVYPVNPDYQDPRDCQVYAAQGYYGPVAVPLAPVVNHTYNYGWGVPSSRLTPVSHPIAAPYPAPQY</sequence>
<evidence type="ECO:0000256" key="1">
    <source>
        <dbReference type="SAM" id="SignalP"/>
    </source>
</evidence>
<protein>
    <submittedName>
        <fullName evidence="2">Uncharacterized protein</fullName>
    </submittedName>
</protein>
<organism evidence="2 3">
    <name type="scientific">Caulifigura coniformis</name>
    <dbReference type="NCBI Taxonomy" id="2527983"/>
    <lineage>
        <taxon>Bacteria</taxon>
        <taxon>Pseudomonadati</taxon>
        <taxon>Planctomycetota</taxon>
        <taxon>Planctomycetia</taxon>
        <taxon>Planctomycetales</taxon>
        <taxon>Planctomycetaceae</taxon>
        <taxon>Caulifigura</taxon>
    </lineage>
</organism>
<name>A0A517S8M8_9PLAN</name>
<feature type="signal peptide" evidence="1">
    <location>
        <begin position="1"/>
        <end position="31"/>
    </location>
</feature>
<evidence type="ECO:0000313" key="3">
    <source>
        <dbReference type="Proteomes" id="UP000315700"/>
    </source>
</evidence>
<keyword evidence="3" id="KW-1185">Reference proteome</keyword>
<dbReference type="InParanoid" id="A0A517S8M8"/>
<dbReference type="KEGG" id="ccos:Pan44_04870"/>
<evidence type="ECO:0000313" key="2">
    <source>
        <dbReference type="EMBL" id="QDT52475.1"/>
    </source>
</evidence>
<feature type="chain" id="PRO_5021768802" evidence="1">
    <location>
        <begin position="32"/>
        <end position="346"/>
    </location>
</feature>
<accession>A0A517S8M8</accession>
<gene>
    <name evidence="2" type="ORF">Pan44_04870</name>
</gene>
<dbReference type="EMBL" id="CP036271">
    <property type="protein sequence ID" value="QDT52475.1"/>
    <property type="molecule type" value="Genomic_DNA"/>
</dbReference>
<proteinExistence type="predicted"/>
<dbReference type="Proteomes" id="UP000315700">
    <property type="component" value="Chromosome"/>
</dbReference>
<reference evidence="2 3" key="1">
    <citation type="submission" date="2019-02" db="EMBL/GenBank/DDBJ databases">
        <title>Deep-cultivation of Planctomycetes and their phenomic and genomic characterization uncovers novel biology.</title>
        <authorList>
            <person name="Wiegand S."/>
            <person name="Jogler M."/>
            <person name="Boedeker C."/>
            <person name="Pinto D."/>
            <person name="Vollmers J."/>
            <person name="Rivas-Marin E."/>
            <person name="Kohn T."/>
            <person name="Peeters S.H."/>
            <person name="Heuer A."/>
            <person name="Rast P."/>
            <person name="Oberbeckmann S."/>
            <person name="Bunk B."/>
            <person name="Jeske O."/>
            <person name="Meyerdierks A."/>
            <person name="Storesund J.E."/>
            <person name="Kallscheuer N."/>
            <person name="Luecker S."/>
            <person name="Lage O.M."/>
            <person name="Pohl T."/>
            <person name="Merkel B.J."/>
            <person name="Hornburger P."/>
            <person name="Mueller R.-W."/>
            <person name="Bruemmer F."/>
            <person name="Labrenz M."/>
            <person name="Spormann A.M."/>
            <person name="Op den Camp H."/>
            <person name="Overmann J."/>
            <person name="Amann R."/>
            <person name="Jetten M.S.M."/>
            <person name="Mascher T."/>
            <person name="Medema M.H."/>
            <person name="Devos D.P."/>
            <person name="Kaster A.-K."/>
            <person name="Ovreas L."/>
            <person name="Rohde M."/>
            <person name="Galperin M.Y."/>
            <person name="Jogler C."/>
        </authorList>
    </citation>
    <scope>NUCLEOTIDE SEQUENCE [LARGE SCALE GENOMIC DNA]</scope>
    <source>
        <strain evidence="2 3">Pan44</strain>
    </source>
</reference>